<dbReference type="SUPFAM" id="SSF54001">
    <property type="entry name" value="Cysteine proteinases"/>
    <property type="match status" value="1"/>
</dbReference>
<reference evidence="2 3" key="1">
    <citation type="submission" date="2019-08" db="EMBL/GenBank/DDBJ databases">
        <title>Hyperibacter terrae gen. nov., sp. nov. and Hyperibacter viscosus sp. nov., two new members in the family Rhodospirillaceae isolated from the rhizosphere of Hypericum perforatum.</title>
        <authorList>
            <person name="Noviana Z."/>
        </authorList>
    </citation>
    <scope>NUCLEOTIDE SEQUENCE [LARGE SCALE GENOMIC DNA]</scope>
    <source>
        <strain evidence="2 3">R5959</strain>
    </source>
</reference>
<evidence type="ECO:0000313" key="3">
    <source>
        <dbReference type="Proteomes" id="UP000325797"/>
    </source>
</evidence>
<dbReference type="Proteomes" id="UP000325797">
    <property type="component" value="Chromosome"/>
</dbReference>
<dbReference type="AlphaFoldDB" id="A0A5J6N469"/>
<dbReference type="EMBL" id="CP042582">
    <property type="protein sequence ID" value="QEX23715.1"/>
    <property type="molecule type" value="Genomic_DNA"/>
</dbReference>
<evidence type="ECO:0000259" key="1">
    <source>
        <dbReference type="Pfam" id="PF01841"/>
    </source>
</evidence>
<dbReference type="Gene3D" id="3.10.620.30">
    <property type="match status" value="1"/>
</dbReference>
<sequence>MEGVEKWLGHNAMSDPAGHAAAIAALPSDIGSLNGIIQGLLVHSDWLAAYGLDESLLHTASRTTLPVADRLSDIFARDAQPLDVRRPPARRAMGTCRDFALLLCAVLRSKGMPARLRCGFAAYFGDDWEDHWVCEYWDRRSGLWRLSDPQIDDLLKDRYRIGFDPADVPRRSFVTAGQAWMDCRQGKADPDRFGHGEVTGPWFMKVNLIRDHYVLNGRVTSAWDGWRAAPAARRVVEERETARLDELAAHPERALVEIAPDWLS</sequence>
<evidence type="ECO:0000313" key="2">
    <source>
        <dbReference type="EMBL" id="QEX23715.1"/>
    </source>
</evidence>
<feature type="domain" description="Transglutaminase-like" evidence="1">
    <location>
        <begin position="93"/>
        <end position="148"/>
    </location>
</feature>
<dbReference type="RefSeq" id="WP_151119062.1">
    <property type="nucleotide sequence ID" value="NZ_CP042582.1"/>
</dbReference>
<proteinExistence type="predicted"/>
<organism evidence="2 3">
    <name type="scientific">Hypericibacter adhaerens</name>
    <dbReference type="NCBI Taxonomy" id="2602016"/>
    <lineage>
        <taxon>Bacteria</taxon>
        <taxon>Pseudomonadati</taxon>
        <taxon>Pseudomonadota</taxon>
        <taxon>Alphaproteobacteria</taxon>
        <taxon>Rhodospirillales</taxon>
        <taxon>Dongiaceae</taxon>
        <taxon>Hypericibacter</taxon>
    </lineage>
</organism>
<dbReference type="OrthoDB" id="148799at2"/>
<dbReference type="KEGG" id="hadh:FRZ61_36540"/>
<keyword evidence="3" id="KW-1185">Reference proteome</keyword>
<dbReference type="InterPro" id="IPR038765">
    <property type="entry name" value="Papain-like_cys_pep_sf"/>
</dbReference>
<dbReference type="InterPro" id="IPR002931">
    <property type="entry name" value="Transglutaminase-like"/>
</dbReference>
<name>A0A5J6N469_9PROT</name>
<accession>A0A5J6N469</accession>
<gene>
    <name evidence="2" type="ORF">FRZ61_36540</name>
</gene>
<dbReference type="Pfam" id="PF01841">
    <property type="entry name" value="Transglut_core"/>
    <property type="match status" value="1"/>
</dbReference>
<protein>
    <recommendedName>
        <fullName evidence="1">Transglutaminase-like domain-containing protein</fullName>
    </recommendedName>
</protein>